<comment type="function">
    <text evidence="12">Component of the ubiquinol-cytochrome c oxidoreductase, a multisubunit transmembrane complex that is part of the mitochondrial electron transport chain which drives oxidative phosphorylation.</text>
</comment>
<comment type="subunit">
    <text evidence="10">Component of the ubiquinol-cytochrome c oxidoreductase (cytochrome b-c1 complex, complex III, CIII), a multisubunit enzyme composed of 3 respiratory subunits cytochrome b, cytochrome c1 and Rieske protein, 2 core protein subunits, and additional low-molecular weight protein subunits. The complex exists as an obligatory dimer and forms supercomplexes (SCs) in the inner mitochondrial membrane with cytochrome c oxidase (complex IV, CIV).</text>
</comment>
<dbReference type="GO" id="GO:0005743">
    <property type="term" value="C:mitochondrial inner membrane"/>
    <property type="evidence" value="ECO:0007669"/>
    <property type="project" value="UniProtKB-SubCell"/>
</dbReference>
<keyword evidence="6 12" id="KW-0999">Mitochondrion inner membrane</keyword>
<dbReference type="GO" id="GO:0006122">
    <property type="term" value="P:mitochondrial electron transport, ubiquinol to cytochrome c"/>
    <property type="evidence" value="ECO:0007669"/>
    <property type="project" value="InterPro"/>
</dbReference>
<evidence type="ECO:0000256" key="3">
    <source>
        <dbReference type="ARBA" id="ARBA00016323"/>
    </source>
</evidence>
<evidence type="ECO:0000313" key="13">
    <source>
        <dbReference type="Proteomes" id="UP000504635"/>
    </source>
</evidence>
<comment type="subcellular location">
    <subcellularLocation>
        <location evidence="1">Mitochondrion inner membrane</location>
        <topology evidence="1">Peripheral membrane protein</topology>
        <orientation evidence="1">Matrix side</orientation>
    </subcellularLocation>
</comment>
<keyword evidence="13" id="KW-1185">Reference proteome</keyword>
<reference evidence="14" key="1">
    <citation type="submission" date="2025-08" db="UniProtKB">
        <authorList>
            <consortium name="RefSeq"/>
        </authorList>
    </citation>
    <scope>IDENTIFICATION</scope>
    <source>
        <tissue evidence="14">Gonads</tissue>
    </source>
</reference>
<dbReference type="PANTHER" id="PTHR12022">
    <property type="entry name" value="UBIQUINOL-CYTOCHROME C REDUCTASE COMPLEX 14 KD PROTEIN"/>
    <property type="match status" value="1"/>
</dbReference>
<dbReference type="GeneID" id="115885352"/>
<dbReference type="OrthoDB" id="425749at2759"/>
<dbReference type="RefSeq" id="XP_030760096.1">
    <property type="nucleotide sequence ID" value="XM_030904236.1"/>
</dbReference>
<evidence type="ECO:0000256" key="7">
    <source>
        <dbReference type="ARBA" id="ARBA00022982"/>
    </source>
</evidence>
<evidence type="ECO:0000256" key="9">
    <source>
        <dbReference type="ARBA" id="ARBA00023136"/>
    </source>
</evidence>
<dbReference type="KEGG" id="soy:115885352"/>
<evidence type="ECO:0000256" key="10">
    <source>
        <dbReference type="ARBA" id="ARBA00038521"/>
    </source>
</evidence>
<evidence type="ECO:0000256" key="2">
    <source>
        <dbReference type="ARBA" id="ARBA00008554"/>
    </source>
</evidence>
<evidence type="ECO:0000256" key="5">
    <source>
        <dbReference type="ARBA" id="ARBA00022660"/>
    </source>
</evidence>
<dbReference type="GO" id="GO:0045275">
    <property type="term" value="C:respiratory chain complex III"/>
    <property type="evidence" value="ECO:0007669"/>
    <property type="project" value="InterPro"/>
</dbReference>
<evidence type="ECO:0000313" key="14">
    <source>
        <dbReference type="RefSeq" id="XP_030760096.1"/>
    </source>
</evidence>
<sequence>MAVSLVQKRFMSSALQKWAYQLSGFNKYGLHRDDLLHENEDVKVALKRLPQDVVDQRNYRLLRATQLSIQKDILPKNQWTKLEDDKLYLTPLVEDVIREREEQEEWNKNY</sequence>
<keyword evidence="4 12" id="KW-0813">Transport</keyword>
<comment type="similarity">
    <text evidence="2 12">Belongs to the UQCRB/QCR7 family.</text>
</comment>
<dbReference type="PIRSF" id="PIRSF000022">
    <property type="entry name" value="Bc1_14K"/>
    <property type="match status" value="1"/>
</dbReference>
<comment type="subunit">
    <text evidence="11">Component of the ubiquinol-cytochrome c oxidoreductase (cytochrome b-c1 complex, complex III, CIII), a multisubunit enzyme composed of 11 subunits. The complex is composed of 3 respiratory subunits cytochrome b, cytochrome c1 and Rieske protein UQCRFS1, 2 core protein subunits UQCRC1/QCR1 and UQCRC2/QCR2, and 6 low-molecular weight protein subunits UQCRH/QCR6, UQCRB/QCR7, UQCRQ/QCR8, UQCR10/QCR9, UQCR11/QCR10 and subunit 9, the cleavage product of Rieske protein UQCRFS1. The complex exists as an obligatory dimer and forms supercomplexes (SCs) in the inner mitochondrial membrane with NADH-ubiquinone oxidoreductase (complex I, CI) and cytochrome c oxidase (complex IV, CIV), resulting in different assemblies (supercomplex SCI(1)III(2)IV(1) and megacomplex MCI(2)III(2)IV(2)).</text>
</comment>
<dbReference type="InParanoid" id="A0A6J2YA30"/>
<dbReference type="Pfam" id="PF02271">
    <property type="entry name" value="UCR_14kD"/>
    <property type="match status" value="1"/>
</dbReference>
<name>A0A6J2YA30_SITOR</name>
<dbReference type="SUPFAM" id="SSF81524">
    <property type="entry name" value="14 kDa protein of cytochrome bc1 complex (Ubiquinol-cytochrome c reductase)"/>
    <property type="match status" value="1"/>
</dbReference>
<evidence type="ECO:0000256" key="11">
    <source>
        <dbReference type="ARBA" id="ARBA00046393"/>
    </source>
</evidence>
<dbReference type="AlphaFoldDB" id="A0A6J2YA30"/>
<keyword evidence="5 12" id="KW-0679">Respiratory chain</keyword>
<organism evidence="13 14">
    <name type="scientific">Sitophilus oryzae</name>
    <name type="common">Rice weevil</name>
    <name type="synonym">Curculio oryzae</name>
    <dbReference type="NCBI Taxonomy" id="7048"/>
    <lineage>
        <taxon>Eukaryota</taxon>
        <taxon>Metazoa</taxon>
        <taxon>Ecdysozoa</taxon>
        <taxon>Arthropoda</taxon>
        <taxon>Hexapoda</taxon>
        <taxon>Insecta</taxon>
        <taxon>Pterygota</taxon>
        <taxon>Neoptera</taxon>
        <taxon>Endopterygota</taxon>
        <taxon>Coleoptera</taxon>
        <taxon>Polyphaga</taxon>
        <taxon>Cucujiformia</taxon>
        <taxon>Curculionidae</taxon>
        <taxon>Dryophthorinae</taxon>
        <taxon>Sitophilus</taxon>
    </lineage>
</organism>
<keyword evidence="7 12" id="KW-0249">Electron transport</keyword>
<protein>
    <recommendedName>
        <fullName evidence="3 12">Cytochrome b-c1 complex subunit 7</fullName>
    </recommendedName>
</protein>
<dbReference type="Proteomes" id="UP000504635">
    <property type="component" value="Unplaced"/>
</dbReference>
<proteinExistence type="inferred from homology"/>
<evidence type="ECO:0000256" key="8">
    <source>
        <dbReference type="ARBA" id="ARBA00023128"/>
    </source>
</evidence>
<dbReference type="Gene3D" id="1.10.1090.10">
    <property type="entry name" value="Cytochrome b-c1 complex subunit 7"/>
    <property type="match status" value="1"/>
</dbReference>
<accession>A0A6J2YA30</accession>
<dbReference type="InterPro" id="IPR036544">
    <property type="entry name" value="QCR7_sf"/>
</dbReference>
<evidence type="ECO:0000256" key="1">
    <source>
        <dbReference type="ARBA" id="ARBA00004443"/>
    </source>
</evidence>
<evidence type="ECO:0000256" key="4">
    <source>
        <dbReference type="ARBA" id="ARBA00022448"/>
    </source>
</evidence>
<gene>
    <name evidence="14" type="primary">LOC115885352</name>
</gene>
<keyword evidence="8 12" id="KW-0496">Mitochondrion</keyword>
<dbReference type="PANTHER" id="PTHR12022:SF0">
    <property type="entry name" value="CYTOCHROME B-C1 COMPLEX SUBUNIT 7"/>
    <property type="match status" value="1"/>
</dbReference>
<evidence type="ECO:0000256" key="6">
    <source>
        <dbReference type="ARBA" id="ARBA00022792"/>
    </source>
</evidence>
<dbReference type="FunCoup" id="A0A6J2YA30">
    <property type="interactions" value="486"/>
</dbReference>
<dbReference type="InterPro" id="IPR003197">
    <property type="entry name" value="QCR7"/>
</dbReference>
<evidence type="ECO:0000256" key="12">
    <source>
        <dbReference type="PIRNR" id="PIRNR000022"/>
    </source>
</evidence>
<keyword evidence="9 12" id="KW-0472">Membrane</keyword>
<dbReference type="FunFam" id="1.10.1090.10:FF:000001">
    <property type="entry name" value="Cytochrome b-c1 complex subunit 7"/>
    <property type="match status" value="1"/>
</dbReference>